<evidence type="ECO:0000259" key="4">
    <source>
        <dbReference type="PROSITE" id="PS00497"/>
    </source>
</evidence>
<feature type="region of interest" description="Disordered" evidence="3">
    <location>
        <begin position="21"/>
        <end position="42"/>
    </location>
</feature>
<dbReference type="Pfam" id="PF12142">
    <property type="entry name" value="PPO1_DWL"/>
    <property type="match status" value="1"/>
</dbReference>
<dbReference type="PIRSF" id="PIRSF000290">
    <property type="entry name" value="PPO_plant"/>
    <property type="match status" value="1"/>
</dbReference>
<accession>A0AAV6M075</accession>
<dbReference type="Pfam" id="PF00264">
    <property type="entry name" value="Tyrosinase"/>
    <property type="match status" value="1"/>
</dbReference>
<dbReference type="InterPro" id="IPR002227">
    <property type="entry name" value="Tyrosinase_Cu-bd"/>
</dbReference>
<dbReference type="PANTHER" id="PTHR11474:SF108">
    <property type="entry name" value="TYROSINASE COPPER-BINDING DOMAIN-CONTAINING PROTEIN"/>
    <property type="match status" value="1"/>
</dbReference>
<dbReference type="Pfam" id="PF12143">
    <property type="entry name" value="PPO1_KFDV"/>
    <property type="match status" value="1"/>
</dbReference>
<feature type="domain" description="Tyrosinase copper-binding" evidence="4">
    <location>
        <begin position="179"/>
        <end position="196"/>
    </location>
</feature>
<keyword evidence="2" id="KW-0186">Copper</keyword>
<evidence type="ECO:0000313" key="6">
    <source>
        <dbReference type="EMBL" id="KAG6573251.1"/>
    </source>
</evidence>
<proteinExistence type="inferred from homology"/>
<dbReference type="PANTHER" id="PTHR11474">
    <property type="entry name" value="TYROSINASE FAMILY MEMBER"/>
    <property type="match status" value="1"/>
</dbReference>
<dbReference type="AlphaFoldDB" id="A0AAV6M075"/>
<comment type="caution">
    <text evidence="6">The sequence shown here is derived from an EMBL/GenBank/DDBJ whole genome shotgun (WGS) entry which is preliminary data.</text>
</comment>
<keyword evidence="7" id="KW-1185">Reference proteome</keyword>
<feature type="domain" description="Tyrosinase copper-binding" evidence="5">
    <location>
        <begin position="337"/>
        <end position="348"/>
    </location>
</feature>
<comment type="similarity">
    <text evidence="1">Belongs to the tyrosinase family.</text>
</comment>
<dbReference type="Proteomes" id="UP000685013">
    <property type="component" value="Chromosome 18"/>
</dbReference>
<dbReference type="InterPro" id="IPR022740">
    <property type="entry name" value="Polyphenol_oxidase_C"/>
</dbReference>
<reference evidence="6 7" key="1">
    <citation type="journal article" date="2021" name="Hortic Res">
        <title>The domestication of Cucurbita argyrosperma as revealed by the genome of its wild relative.</title>
        <authorList>
            <person name="Barrera-Redondo J."/>
            <person name="Sanchez-de la Vega G."/>
            <person name="Aguirre-Liguori J.A."/>
            <person name="Castellanos-Morales G."/>
            <person name="Gutierrez-Guerrero Y.T."/>
            <person name="Aguirre-Dugua X."/>
            <person name="Aguirre-Planter E."/>
            <person name="Tenaillon M.I."/>
            <person name="Lira-Saade R."/>
            <person name="Eguiarte L.E."/>
        </authorList>
    </citation>
    <scope>NUCLEOTIDE SEQUENCE [LARGE SCALE GENOMIC DNA]</scope>
    <source>
        <strain evidence="6">JBR-2021</strain>
    </source>
</reference>
<dbReference type="InterPro" id="IPR016213">
    <property type="entry name" value="Polyphenol_oxidase"/>
</dbReference>
<organism evidence="6 7">
    <name type="scientific">Cucurbita argyrosperma subsp. sororia</name>
    <dbReference type="NCBI Taxonomy" id="37648"/>
    <lineage>
        <taxon>Eukaryota</taxon>
        <taxon>Viridiplantae</taxon>
        <taxon>Streptophyta</taxon>
        <taxon>Embryophyta</taxon>
        <taxon>Tracheophyta</taxon>
        <taxon>Spermatophyta</taxon>
        <taxon>Magnoliopsida</taxon>
        <taxon>eudicotyledons</taxon>
        <taxon>Gunneridae</taxon>
        <taxon>Pentapetalae</taxon>
        <taxon>rosids</taxon>
        <taxon>fabids</taxon>
        <taxon>Cucurbitales</taxon>
        <taxon>Cucurbitaceae</taxon>
        <taxon>Cucurbiteae</taxon>
        <taxon>Cucurbita</taxon>
    </lineage>
</organism>
<dbReference type="PROSITE" id="PS00498">
    <property type="entry name" value="TYROSINASE_2"/>
    <property type="match status" value="1"/>
</dbReference>
<dbReference type="GO" id="GO:0004097">
    <property type="term" value="F:catechol oxidase activity"/>
    <property type="evidence" value="ECO:0007669"/>
    <property type="project" value="InterPro"/>
</dbReference>
<dbReference type="InterPro" id="IPR050316">
    <property type="entry name" value="Tyrosinase/Hemocyanin"/>
</dbReference>
<name>A0AAV6M075_9ROSI</name>
<evidence type="ECO:0000313" key="7">
    <source>
        <dbReference type="Proteomes" id="UP000685013"/>
    </source>
</evidence>
<evidence type="ECO:0000256" key="3">
    <source>
        <dbReference type="SAM" id="MobiDB-lite"/>
    </source>
</evidence>
<evidence type="ECO:0000256" key="1">
    <source>
        <dbReference type="ARBA" id="ARBA00009928"/>
    </source>
</evidence>
<dbReference type="EMBL" id="JAGKQH010000018">
    <property type="protein sequence ID" value="KAG6573251.1"/>
    <property type="molecule type" value="Genomic_DNA"/>
</dbReference>
<evidence type="ECO:0000259" key="5">
    <source>
        <dbReference type="PROSITE" id="PS00498"/>
    </source>
</evidence>
<feature type="non-terminal residue" evidence="6">
    <location>
        <position position="1"/>
    </location>
</feature>
<dbReference type="PROSITE" id="PS00497">
    <property type="entry name" value="TYROSINASE_1"/>
    <property type="match status" value="1"/>
</dbReference>
<dbReference type="InterPro" id="IPR022739">
    <property type="entry name" value="Polyphenol_oxidase_cen"/>
</dbReference>
<evidence type="ECO:0000256" key="2">
    <source>
        <dbReference type="ARBA" id="ARBA00023008"/>
    </source>
</evidence>
<gene>
    <name evidence="6" type="ORF">SDJN03_27138</name>
</gene>
<protein>
    <recommendedName>
        <fullName evidence="4 5">Tyrosinase copper-binding domain-containing protein</fullName>
    </recommendedName>
</protein>
<sequence>MASISPLLSILPYSQIKNQTSNLQNKSRGINHVPCRASNGDSTSKFDRRDVLFGLGGLYGAAALTNQQSPASAAPLAPDVNNCEPATIEGNQHIPCCPPKIHHIIDFIHPPHTTKLRIRPPAHSLTPKQQFNFEKAIHIMKRLPPNDPRNFYRQADVHCAYCDYAYKQLGFPNAEMQVHWNALFFPFHRAYLYFFERILGHLINEPNFVIPFWNWDNTEGMQMPEIYDHPNSPLYDKLRNQRHRPHKLLNLNYHGDDNPSYDVVDSNLRWMHKQMIKDADTAEGFLGKLLVASDEANEETGMGTIERSPHNNIHNWVGDPNAKNHMNMGAFYSAARDPLFYGHHANVDRMWSIWQGLKNGKPRDFDNPDWLNSSFVFYNEHKQAVRIKVRDCLDTRRLGYVYQYVDLPWLHTKQTPRLKKQLKTTQAPQVIKFPQGLNSMVTTTVKRPNKLMNEKEKSEKDEVLVIEGIELDKRFWVHFNVLVNVVDDGSDVCPGNTEFVGTFTTVPHGHNHRGKTSLRVVITEVLKELGIEDDESVIVRLDPKVGGDKVTIGGMKIELQPKGSYPDRGKKLSNVKAMLDMV</sequence>